<dbReference type="InterPro" id="IPR008271">
    <property type="entry name" value="Ser/Thr_kinase_AS"/>
</dbReference>
<evidence type="ECO:0000256" key="3">
    <source>
        <dbReference type="ARBA" id="ARBA00022679"/>
    </source>
</evidence>
<protein>
    <submittedName>
        <fullName evidence="8">Serine/threonine-protein kinase ppk25</fullName>
    </submittedName>
</protein>
<keyword evidence="9" id="KW-1185">Reference proteome</keyword>
<evidence type="ECO:0000256" key="2">
    <source>
        <dbReference type="ARBA" id="ARBA00022527"/>
    </source>
</evidence>
<keyword evidence="4" id="KW-0547">Nucleotide-binding</keyword>
<accession>A0A9P6KYY1</accession>
<dbReference type="Gene3D" id="1.10.510.10">
    <property type="entry name" value="Transferase(Phosphotransferase) domain 1"/>
    <property type="match status" value="1"/>
</dbReference>
<dbReference type="GO" id="GO:0005737">
    <property type="term" value="C:cytoplasm"/>
    <property type="evidence" value="ECO:0007669"/>
    <property type="project" value="TreeGrafter"/>
</dbReference>
<keyword evidence="5 8" id="KW-0418">Kinase</keyword>
<dbReference type="OrthoDB" id="193931at2759"/>
<dbReference type="PROSITE" id="PS50011">
    <property type="entry name" value="PROTEIN_KINASE_DOM"/>
    <property type="match status" value="1"/>
</dbReference>
<sequence>MANPILQLEKLISEGSYGKIYYAIDLRNFKPVAVKHLDDPSNKDEFTIHSLLKHKNIVEMYYCINDSYLVMERVEGCDLFDLIQEKKYLSEREARDIFMQVLEATVYLHQNLIIHRDIKPENILVSRKSSCNVKHNVKLCDFGFSCFYNKSSKLTTSCGSLFYAPPEMLRGEAYVGPEVDLWCLGNVLYMMVQGEAPIRKPGDADLEEINFHKEIRHFEWSRDLEDLIKGLLVEKDRRFTLEDVCRHPFIQFNSPLRTYRHPFRSAKLVEQIQSKGYPEAIKNVKDPEKEEFHIYNLLLEKLVAANSSVPNIMLEYSSLCCLFKKTSFRFYLDCSVEEFSSTIEFRIENINVKDKLVAISTYKSPIQFKEKIYKLLEKKY</sequence>
<keyword evidence="6" id="KW-0067">ATP-binding</keyword>
<dbReference type="Proteomes" id="UP000740883">
    <property type="component" value="Unassembled WGS sequence"/>
</dbReference>
<gene>
    <name evidence="8" type="primary">ppk25</name>
    <name evidence="8" type="ORF">NGRA_2120</name>
</gene>
<dbReference type="InterPro" id="IPR011009">
    <property type="entry name" value="Kinase-like_dom_sf"/>
</dbReference>
<dbReference type="SMART" id="SM00220">
    <property type="entry name" value="S_TKc"/>
    <property type="match status" value="1"/>
</dbReference>
<evidence type="ECO:0000259" key="7">
    <source>
        <dbReference type="PROSITE" id="PS50011"/>
    </source>
</evidence>
<dbReference type="SUPFAM" id="SSF56112">
    <property type="entry name" value="Protein kinase-like (PK-like)"/>
    <property type="match status" value="1"/>
</dbReference>
<evidence type="ECO:0000256" key="4">
    <source>
        <dbReference type="ARBA" id="ARBA00022741"/>
    </source>
</evidence>
<feature type="domain" description="Protein kinase" evidence="7">
    <location>
        <begin position="6"/>
        <end position="250"/>
    </location>
</feature>
<dbReference type="PROSITE" id="PS00108">
    <property type="entry name" value="PROTEIN_KINASE_ST"/>
    <property type="match status" value="1"/>
</dbReference>
<comment type="caution">
    <text evidence="8">The sequence shown here is derived from an EMBL/GenBank/DDBJ whole genome shotgun (WGS) entry which is preliminary data.</text>
</comment>
<evidence type="ECO:0000256" key="6">
    <source>
        <dbReference type="ARBA" id="ARBA00022840"/>
    </source>
</evidence>
<dbReference type="PANTHER" id="PTHR24346:SF82">
    <property type="entry name" value="KP78A-RELATED"/>
    <property type="match status" value="1"/>
</dbReference>
<proteinExistence type="inferred from homology"/>
<organism evidence="8 9">
    <name type="scientific">Nosema granulosis</name>
    <dbReference type="NCBI Taxonomy" id="83296"/>
    <lineage>
        <taxon>Eukaryota</taxon>
        <taxon>Fungi</taxon>
        <taxon>Fungi incertae sedis</taxon>
        <taxon>Microsporidia</taxon>
        <taxon>Nosematidae</taxon>
        <taxon>Nosema</taxon>
    </lineage>
</organism>
<comment type="similarity">
    <text evidence="1">Belongs to the protein kinase superfamily. CAMK Ser/Thr protein kinase family. NIM1 subfamily.</text>
</comment>
<dbReference type="GO" id="GO:0004674">
    <property type="term" value="F:protein serine/threonine kinase activity"/>
    <property type="evidence" value="ECO:0007669"/>
    <property type="project" value="UniProtKB-KW"/>
</dbReference>
<keyword evidence="2" id="KW-0723">Serine/threonine-protein kinase</keyword>
<dbReference type="GO" id="GO:0035556">
    <property type="term" value="P:intracellular signal transduction"/>
    <property type="evidence" value="ECO:0007669"/>
    <property type="project" value="TreeGrafter"/>
</dbReference>
<name>A0A9P6KYY1_9MICR</name>
<dbReference type="FunFam" id="1.10.510.10:FF:000571">
    <property type="entry name" value="Maternal embryonic leucine zipper kinase"/>
    <property type="match status" value="1"/>
</dbReference>
<evidence type="ECO:0000256" key="1">
    <source>
        <dbReference type="ARBA" id="ARBA00010791"/>
    </source>
</evidence>
<dbReference type="EMBL" id="SBJO01000193">
    <property type="protein sequence ID" value="KAF9762268.1"/>
    <property type="molecule type" value="Genomic_DNA"/>
</dbReference>
<dbReference type="PANTHER" id="PTHR24346">
    <property type="entry name" value="MAP/MICROTUBULE AFFINITY-REGULATING KINASE"/>
    <property type="match status" value="1"/>
</dbReference>
<keyword evidence="3" id="KW-0808">Transferase</keyword>
<evidence type="ECO:0000313" key="8">
    <source>
        <dbReference type="EMBL" id="KAF9762268.1"/>
    </source>
</evidence>
<evidence type="ECO:0000313" key="9">
    <source>
        <dbReference type="Proteomes" id="UP000740883"/>
    </source>
</evidence>
<dbReference type="InterPro" id="IPR000719">
    <property type="entry name" value="Prot_kinase_dom"/>
</dbReference>
<dbReference type="AlphaFoldDB" id="A0A9P6KYY1"/>
<dbReference type="GO" id="GO:0005524">
    <property type="term" value="F:ATP binding"/>
    <property type="evidence" value="ECO:0007669"/>
    <property type="project" value="UniProtKB-KW"/>
</dbReference>
<evidence type="ECO:0000256" key="5">
    <source>
        <dbReference type="ARBA" id="ARBA00022777"/>
    </source>
</evidence>
<dbReference type="Pfam" id="PF00069">
    <property type="entry name" value="Pkinase"/>
    <property type="match status" value="1"/>
</dbReference>
<reference evidence="8 9" key="1">
    <citation type="journal article" date="2020" name="Genome Biol. Evol.">
        <title>Comparative genomics of strictly vertically transmitted, feminizing microsporidia endosymbionts of amphipod crustaceans.</title>
        <authorList>
            <person name="Cormier A."/>
            <person name="Chebbi M.A."/>
            <person name="Giraud I."/>
            <person name="Wattier R."/>
            <person name="Teixeira M."/>
            <person name="Gilbert C."/>
            <person name="Rigaud T."/>
            <person name="Cordaux R."/>
        </authorList>
    </citation>
    <scope>NUCLEOTIDE SEQUENCE [LARGE SCALE GENOMIC DNA]</scope>
    <source>
        <strain evidence="8 9">Ou3-Ou53</strain>
    </source>
</reference>